<evidence type="ECO:0000256" key="1">
    <source>
        <dbReference type="SAM" id="Phobius"/>
    </source>
</evidence>
<comment type="caution">
    <text evidence="2">The sequence shown here is derived from an EMBL/GenBank/DDBJ whole genome shotgun (WGS) entry which is preliminary data.</text>
</comment>
<protein>
    <submittedName>
        <fullName evidence="2">Uncharacterized protein</fullName>
    </submittedName>
</protein>
<evidence type="ECO:0000313" key="3">
    <source>
        <dbReference type="Proteomes" id="UP001313282"/>
    </source>
</evidence>
<keyword evidence="1" id="KW-1133">Transmembrane helix</keyword>
<reference evidence="2 3" key="1">
    <citation type="submission" date="2019-10" db="EMBL/GenBank/DDBJ databases">
        <authorList>
            <person name="Palmer J.M."/>
        </authorList>
    </citation>
    <scope>NUCLEOTIDE SEQUENCE [LARGE SCALE GENOMIC DNA]</scope>
    <source>
        <strain evidence="2 3">TWF718</strain>
    </source>
</reference>
<organism evidence="2 3">
    <name type="scientific">Orbilia javanica</name>
    <dbReference type="NCBI Taxonomy" id="47235"/>
    <lineage>
        <taxon>Eukaryota</taxon>
        <taxon>Fungi</taxon>
        <taxon>Dikarya</taxon>
        <taxon>Ascomycota</taxon>
        <taxon>Pezizomycotina</taxon>
        <taxon>Orbiliomycetes</taxon>
        <taxon>Orbiliales</taxon>
        <taxon>Orbiliaceae</taxon>
        <taxon>Orbilia</taxon>
    </lineage>
</organism>
<dbReference type="Proteomes" id="UP001313282">
    <property type="component" value="Unassembled WGS sequence"/>
</dbReference>
<accession>A0AAN8RR73</accession>
<evidence type="ECO:0000313" key="2">
    <source>
        <dbReference type="EMBL" id="KAK6355606.1"/>
    </source>
</evidence>
<proteinExistence type="predicted"/>
<keyword evidence="1" id="KW-0812">Transmembrane</keyword>
<name>A0AAN8RR73_9PEZI</name>
<dbReference type="EMBL" id="JAVHNR010000001">
    <property type="protein sequence ID" value="KAK6355606.1"/>
    <property type="molecule type" value="Genomic_DNA"/>
</dbReference>
<dbReference type="AlphaFoldDB" id="A0AAN8RR73"/>
<feature type="transmembrane region" description="Helical" evidence="1">
    <location>
        <begin position="6"/>
        <end position="27"/>
    </location>
</feature>
<sequence length="399" mass="44399">MADWNMVAVIVAVIAIPLTSSLLLAILERVREDVVRKLYQRSKCDAIEWQNLSDKPIPRIPPRTAAYNYNASSNERILVFFKHVWGAKMQLVDRPRYLEPQVQYLRINAEALIVGLMLDPGAEPISAPAKESSLTSGGWGSFAIREGSVEGTFEFRRDEATSNNCAYVIGSLRGFSLGGLQDRFWGMTKDDLRSIAGGYPPFYRKTFKANSNVDVPHPILEPRDASRAGWVVAIGFGSDNPTTLYNANKSQDYEEACARVLHVLRGVLTTEFSTHQAFGPMLRATAEGVKKMNDNKTGSVISNADFDIFGITGSPGQDLGVAQIKLILNLFNNYGKKVLTSDEHDELEKSLPEVLKASLQGVCTWWQYINNTGRAIPDWLLDNRVQLSPIWLKDSGRDL</sequence>
<keyword evidence="1" id="KW-0472">Membrane</keyword>
<gene>
    <name evidence="2" type="ORF">TWF718_000001</name>
</gene>
<keyword evidence="3" id="KW-1185">Reference proteome</keyword>